<sequence length="205" mass="21484">MAMTLCAASKHYYDPEVHADCPYCGTGQTAAAGTPKTQVAPAAPAGADWAKTQPVAALAGAAAAKTVVMGADTGAGDIGTLPVVGWLVVVDGPGLGRDFRLIQGENRIGRQAGLEVCLDFGAHSDAGISREAHAVVVFDHHAKEFFIERGNSRNLPMLNGSTIRGEPTLQAFDRIQLAATTLLFVPLCHTGLHWEGGLLQMLNRT</sequence>
<proteinExistence type="predicted"/>
<dbReference type="SUPFAM" id="SSF49879">
    <property type="entry name" value="SMAD/FHA domain"/>
    <property type="match status" value="1"/>
</dbReference>
<accession>A0A7D7SFX4</accession>
<dbReference type="RefSeq" id="WP_182121421.1">
    <property type="nucleotide sequence ID" value="NZ_CP059567.1"/>
</dbReference>
<name>A0A7D7SFX4_9NEIS</name>
<dbReference type="AlphaFoldDB" id="A0A7D7SFX4"/>
<evidence type="ECO:0000259" key="1">
    <source>
        <dbReference type="PROSITE" id="PS50006"/>
    </source>
</evidence>
<dbReference type="KEGG" id="nsg:H3L94_06915"/>
<dbReference type="Gene3D" id="2.60.200.20">
    <property type="match status" value="1"/>
</dbReference>
<dbReference type="Pfam" id="PF00498">
    <property type="entry name" value="FHA"/>
    <property type="match status" value="1"/>
</dbReference>
<reference evidence="2 3" key="1">
    <citation type="submission" date="2020-07" db="EMBL/GenBank/DDBJ databases">
        <title>Genomic diversity of species in the Neisseriaceae family.</title>
        <authorList>
            <person name="Vincent A.T."/>
            <person name="Bernet E."/>
            <person name="Veyrier F.J."/>
        </authorList>
    </citation>
    <scope>NUCLEOTIDE SEQUENCE [LARGE SCALE GENOMIC DNA]</scope>
    <source>
        <strain evidence="2 3">DSM 22244</strain>
    </source>
</reference>
<organism evidence="2 3">
    <name type="scientific">Neisseria shayeganii</name>
    <dbReference type="NCBI Taxonomy" id="607712"/>
    <lineage>
        <taxon>Bacteria</taxon>
        <taxon>Pseudomonadati</taxon>
        <taxon>Pseudomonadota</taxon>
        <taxon>Betaproteobacteria</taxon>
        <taxon>Neisseriales</taxon>
        <taxon>Neisseriaceae</taxon>
        <taxon>Neisseria</taxon>
    </lineage>
</organism>
<dbReference type="PROSITE" id="PS50006">
    <property type="entry name" value="FHA_DOMAIN"/>
    <property type="match status" value="1"/>
</dbReference>
<dbReference type="InterPro" id="IPR000253">
    <property type="entry name" value="FHA_dom"/>
</dbReference>
<gene>
    <name evidence="2" type="ORF">H3L94_06915</name>
</gene>
<dbReference type="EMBL" id="CP059567">
    <property type="protein sequence ID" value="QMT39612.1"/>
    <property type="molecule type" value="Genomic_DNA"/>
</dbReference>
<dbReference type="InterPro" id="IPR008984">
    <property type="entry name" value="SMAD_FHA_dom_sf"/>
</dbReference>
<evidence type="ECO:0000313" key="2">
    <source>
        <dbReference type="EMBL" id="QMT39612.1"/>
    </source>
</evidence>
<evidence type="ECO:0000313" key="3">
    <source>
        <dbReference type="Proteomes" id="UP000514752"/>
    </source>
</evidence>
<protein>
    <submittedName>
        <fullName evidence="2">FHA domain-containing protein</fullName>
    </submittedName>
</protein>
<dbReference type="Proteomes" id="UP000514752">
    <property type="component" value="Chromosome"/>
</dbReference>
<feature type="domain" description="FHA" evidence="1">
    <location>
        <begin position="106"/>
        <end position="163"/>
    </location>
</feature>
<dbReference type="CDD" id="cd00060">
    <property type="entry name" value="FHA"/>
    <property type="match status" value="1"/>
</dbReference>